<evidence type="ECO:0000256" key="5">
    <source>
        <dbReference type="ARBA" id="ARBA00023242"/>
    </source>
</evidence>
<dbReference type="OrthoDB" id="341511at2759"/>
<dbReference type="GO" id="GO:0016604">
    <property type="term" value="C:nuclear body"/>
    <property type="evidence" value="ECO:0007669"/>
    <property type="project" value="TreeGrafter"/>
</dbReference>
<dbReference type="GO" id="GO:0000712">
    <property type="term" value="P:resolution of meiotic recombination intermediates"/>
    <property type="evidence" value="ECO:0007669"/>
    <property type="project" value="TreeGrafter"/>
</dbReference>
<feature type="domain" description="RMI1 N-terminal" evidence="10">
    <location>
        <begin position="15"/>
        <end position="59"/>
    </location>
</feature>
<comment type="subcellular location">
    <subcellularLocation>
        <location evidence="1">Nucleus</location>
    </subcellularLocation>
</comment>
<name>A0A6J2YIP8_SITOR</name>
<dbReference type="GO" id="GO:0031422">
    <property type="term" value="C:RecQ family helicase-topoisomerase III complex"/>
    <property type="evidence" value="ECO:0007669"/>
    <property type="project" value="TreeGrafter"/>
</dbReference>
<feature type="region of interest" description="Disordered" evidence="7">
    <location>
        <begin position="287"/>
        <end position="314"/>
    </location>
</feature>
<dbReference type="GO" id="GO:0000166">
    <property type="term" value="F:nucleotide binding"/>
    <property type="evidence" value="ECO:0007669"/>
    <property type="project" value="InterPro"/>
</dbReference>
<comment type="similarity">
    <text evidence="2">Belongs to the RMI1 family.</text>
</comment>
<dbReference type="InterPro" id="IPR042470">
    <property type="entry name" value="RMI1_N_C_sf"/>
</dbReference>
<dbReference type="Pfam" id="PF21000">
    <property type="entry name" value="RMI1_N_N"/>
    <property type="match status" value="1"/>
</dbReference>
<evidence type="ECO:0000256" key="3">
    <source>
        <dbReference type="ARBA" id="ARBA00018987"/>
    </source>
</evidence>
<feature type="compositionally biased region" description="Low complexity" evidence="7">
    <location>
        <begin position="246"/>
        <end position="255"/>
    </location>
</feature>
<evidence type="ECO:0000256" key="4">
    <source>
        <dbReference type="ARBA" id="ARBA00022705"/>
    </source>
</evidence>
<reference evidence="12" key="1">
    <citation type="submission" date="2025-08" db="UniProtKB">
        <authorList>
            <consortium name="RefSeq"/>
        </authorList>
    </citation>
    <scope>IDENTIFICATION</scope>
    <source>
        <tissue evidence="12">Gonads</tissue>
    </source>
</reference>
<evidence type="ECO:0000259" key="9">
    <source>
        <dbReference type="Pfam" id="PF16099"/>
    </source>
</evidence>
<keyword evidence="11" id="KW-1185">Reference proteome</keyword>
<dbReference type="RefSeq" id="XP_030763267.1">
    <property type="nucleotide sequence ID" value="XM_030907407.1"/>
</dbReference>
<dbReference type="SMART" id="SM01161">
    <property type="entry name" value="DUF1767"/>
    <property type="match status" value="1"/>
</dbReference>
<dbReference type="InParanoid" id="A0A6J2YIP8"/>
<comment type="function">
    <text evidence="6">Essential component of the RMI complex, a complex that plays an important role in the processing of homologous recombination intermediates to limit DNA crossover formation in cells. Promotes TOP3A binding to double Holliday junctions (DHJ) and hence stimulates TOP3A-mediated dissolution. Required for BLM phosphorylation during mitosis. Within the BLM complex, required for BLM and TOP3A stability.</text>
</comment>
<dbReference type="GO" id="GO:0006260">
    <property type="term" value="P:DNA replication"/>
    <property type="evidence" value="ECO:0007669"/>
    <property type="project" value="UniProtKB-KW"/>
</dbReference>
<feature type="domain" description="RecQ-mediated genome instability protein 1 C-terminal OB-fold" evidence="9">
    <location>
        <begin position="506"/>
        <end position="614"/>
    </location>
</feature>
<keyword evidence="5" id="KW-0539">Nucleus</keyword>
<dbReference type="Proteomes" id="UP000504635">
    <property type="component" value="Unplaced"/>
</dbReference>
<evidence type="ECO:0000313" key="11">
    <source>
        <dbReference type="Proteomes" id="UP000504635"/>
    </source>
</evidence>
<evidence type="ECO:0000313" key="12">
    <source>
        <dbReference type="RefSeq" id="XP_030763267.1"/>
    </source>
</evidence>
<evidence type="ECO:0000256" key="6">
    <source>
        <dbReference type="ARBA" id="ARBA00024977"/>
    </source>
</evidence>
<evidence type="ECO:0000256" key="2">
    <source>
        <dbReference type="ARBA" id="ARBA00006395"/>
    </source>
</evidence>
<protein>
    <recommendedName>
        <fullName evidence="3">RecQ-mediated genome instability protein 1</fullName>
    </recommendedName>
</protein>
<dbReference type="Gene3D" id="2.40.50.770">
    <property type="entry name" value="RecQ-mediated genome instability protein Rmi1, C-terminal domain"/>
    <property type="match status" value="1"/>
</dbReference>
<evidence type="ECO:0000256" key="1">
    <source>
        <dbReference type="ARBA" id="ARBA00004123"/>
    </source>
</evidence>
<feature type="domain" description="RecQ mediated genome instability protein 1 OB-fold" evidence="8">
    <location>
        <begin position="66"/>
        <end position="183"/>
    </location>
</feature>
<dbReference type="InterPro" id="IPR049363">
    <property type="entry name" value="RMI1_N"/>
</dbReference>
<dbReference type="InterPro" id="IPR044881">
    <property type="entry name" value="RMI1_N_N_sf"/>
</dbReference>
<accession>A0A6J2YIP8</accession>
<evidence type="ECO:0000259" key="10">
    <source>
        <dbReference type="Pfam" id="PF21000"/>
    </source>
</evidence>
<dbReference type="GeneID" id="115887884"/>
<dbReference type="AlphaFoldDB" id="A0A6J2YIP8"/>
<dbReference type="PANTHER" id="PTHR14790">
    <property type="entry name" value="RECQ-MEDIATED GENOME INSTABILITY PROTEIN 1 RMI1"/>
    <property type="match status" value="1"/>
</dbReference>
<dbReference type="GO" id="GO:0000724">
    <property type="term" value="P:double-strand break repair via homologous recombination"/>
    <property type="evidence" value="ECO:0007669"/>
    <property type="project" value="TreeGrafter"/>
</dbReference>
<evidence type="ECO:0000256" key="7">
    <source>
        <dbReference type="SAM" id="MobiDB-lite"/>
    </source>
</evidence>
<organism evidence="11 12">
    <name type="scientific">Sitophilus oryzae</name>
    <name type="common">Rice weevil</name>
    <name type="synonym">Curculio oryzae</name>
    <dbReference type="NCBI Taxonomy" id="7048"/>
    <lineage>
        <taxon>Eukaryota</taxon>
        <taxon>Metazoa</taxon>
        <taxon>Ecdysozoa</taxon>
        <taxon>Arthropoda</taxon>
        <taxon>Hexapoda</taxon>
        <taxon>Insecta</taxon>
        <taxon>Pterygota</taxon>
        <taxon>Neoptera</taxon>
        <taxon>Endopterygota</taxon>
        <taxon>Coleoptera</taxon>
        <taxon>Polyphaga</taxon>
        <taxon>Cucujiformia</taxon>
        <taxon>Curculionidae</taxon>
        <taxon>Dryophthorinae</taxon>
        <taxon>Sitophilus</taxon>
    </lineage>
</organism>
<feature type="region of interest" description="Disordered" evidence="7">
    <location>
        <begin position="235"/>
        <end position="260"/>
    </location>
</feature>
<dbReference type="InterPro" id="IPR013894">
    <property type="entry name" value="RMI1_OB"/>
</dbReference>
<proteinExistence type="inferred from homology"/>
<dbReference type="Pfam" id="PF08585">
    <property type="entry name" value="RMI1_N_C"/>
    <property type="match status" value="1"/>
</dbReference>
<sequence>MASECQKVKEIFDGYNIPLSPEWLESCIEWCKSGNLPPNHTIKDLQMVVFQQWLFLDLRMVEIAILPRNLSLEKKFLLTGKYPLQMIQITDISKPKLWQIQKIRSSSAKNTEADNDFGKRVLQLTLTDGVQQVEAMEFKPIPCLNLNLPPGVKIQIVGPLMVRNGRLMLETQHVKVLGGHVEEDRVKYAAENVLARALGLEENPDPYIINENILEAVERTENTQLRNISTTQDLNPQNQIRKNVRNNRNTNSSNKPVAVVHPQIPPDFEVDDELLQELECGNLNEIPLQHSSAQKNRRVTDSSRNPPISEERNVHCKSPDLFDEANIDEDLLNDHLDNIDFESDVLEGTNLNKVRKDVNNSGTSLKVSDGNKESENVITIHDSFDDIDIDSHLDNIDLEMAHLPSSTQIQITSPVLKKKSRSLESSNIKSSNMSVKNLQKTSKTVAQTTLNFEKSTLLDTSSTNTDKYSPVRPVLTETESNMSKTSPKINILPIEKLNRMVPNIGKGKFKIKAKFKKVVEKMVTKGNTYNLVIKVEDSTGDMIVRVHSDVVESFVGVPANEIENLKELVYKDDKAAKDKILGFLRKIHEACVSLNAILEVHVARGEDYPVLAKIISENH</sequence>
<dbReference type="InterPro" id="IPR032199">
    <property type="entry name" value="RMI1_C"/>
</dbReference>
<dbReference type="Pfam" id="PF16099">
    <property type="entry name" value="RMI1_C"/>
    <property type="match status" value="1"/>
</dbReference>
<dbReference type="PANTHER" id="PTHR14790:SF15">
    <property type="entry name" value="RECQ-MEDIATED GENOME INSTABILITY PROTEIN 1"/>
    <property type="match status" value="1"/>
</dbReference>
<evidence type="ECO:0000259" key="8">
    <source>
        <dbReference type="Pfam" id="PF08585"/>
    </source>
</evidence>
<dbReference type="Gene3D" id="1.10.8.1020">
    <property type="entry name" value="RecQ-mediated genome instability protein 1, N-terminal domain"/>
    <property type="match status" value="1"/>
</dbReference>
<dbReference type="KEGG" id="soy:115887884"/>
<keyword evidence="4" id="KW-0235">DNA replication</keyword>
<gene>
    <name evidence="12" type="primary">LOC115887884</name>
</gene>